<dbReference type="VEuPathDB" id="FungiDB:PC110_g22798"/>
<protein>
    <recommendedName>
        <fullName evidence="2">SWIM-type domain-containing protein</fullName>
    </recommendedName>
</protein>
<dbReference type="PROSITE" id="PS50966">
    <property type="entry name" value="ZF_SWIM"/>
    <property type="match status" value="1"/>
</dbReference>
<dbReference type="EMBL" id="JAENGZ010001565">
    <property type="protein sequence ID" value="KAG6947354.1"/>
    <property type="molecule type" value="Genomic_DNA"/>
</dbReference>
<name>A0A8T1TV51_9STRA</name>
<keyword evidence="1" id="KW-0479">Metal-binding</keyword>
<dbReference type="InterPro" id="IPR007527">
    <property type="entry name" value="Znf_SWIM"/>
</dbReference>
<dbReference type="OrthoDB" id="93803at2759"/>
<dbReference type="Proteomes" id="UP000688947">
    <property type="component" value="Unassembled WGS sequence"/>
</dbReference>
<reference evidence="3" key="1">
    <citation type="submission" date="2021-01" db="EMBL/GenBank/DDBJ databases">
        <title>Phytophthora aleatoria, a newly-described species from Pinus radiata is distinct from Phytophthora cactorum isolates based on comparative genomics.</title>
        <authorList>
            <person name="Mcdougal R."/>
            <person name="Panda P."/>
            <person name="Williams N."/>
            <person name="Studholme D.J."/>
        </authorList>
    </citation>
    <scope>NUCLEOTIDE SEQUENCE</scope>
    <source>
        <strain evidence="3">NZFS 3830</strain>
    </source>
</reference>
<organism evidence="3 4">
    <name type="scientific">Phytophthora cactorum</name>
    <dbReference type="NCBI Taxonomy" id="29920"/>
    <lineage>
        <taxon>Eukaryota</taxon>
        <taxon>Sar</taxon>
        <taxon>Stramenopiles</taxon>
        <taxon>Oomycota</taxon>
        <taxon>Peronosporomycetes</taxon>
        <taxon>Peronosporales</taxon>
        <taxon>Peronosporaceae</taxon>
        <taxon>Phytophthora</taxon>
    </lineage>
</organism>
<feature type="non-terminal residue" evidence="3">
    <location>
        <position position="1"/>
    </location>
</feature>
<evidence type="ECO:0000313" key="3">
    <source>
        <dbReference type="EMBL" id="KAG6947354.1"/>
    </source>
</evidence>
<dbReference type="GO" id="GO:0008270">
    <property type="term" value="F:zinc ion binding"/>
    <property type="evidence" value="ECO:0007669"/>
    <property type="project" value="UniProtKB-KW"/>
</dbReference>
<comment type="caution">
    <text evidence="3">The sequence shown here is derived from an EMBL/GenBank/DDBJ whole genome shotgun (WGS) entry which is preliminary data.</text>
</comment>
<evidence type="ECO:0000313" key="4">
    <source>
        <dbReference type="Proteomes" id="UP000688947"/>
    </source>
</evidence>
<proteinExistence type="predicted"/>
<accession>A0A8T1TV51</accession>
<gene>
    <name evidence="3" type="ORF">JG687_00016148</name>
</gene>
<evidence type="ECO:0000259" key="2">
    <source>
        <dbReference type="PROSITE" id="PS50966"/>
    </source>
</evidence>
<sequence>GHAHQAAPALRPHRSNSLSPICHSLTDALDLLRRVQEMQKAGSIREVSPRKNSIGFLIGSTSLPTASDAGHVVSNRLERVYDPQDRRTKASLPVTRAKGRMETAYMPDSGWQVSVEAKMCGCRIFSKMGYCVHLLYALSVRDKWDLFGRKRLICRGRNRAQRAPRCGSSCK</sequence>
<keyword evidence="1" id="KW-0863">Zinc-finger</keyword>
<keyword evidence="1" id="KW-0862">Zinc</keyword>
<feature type="domain" description="SWIM-type" evidence="2">
    <location>
        <begin position="111"/>
        <end position="142"/>
    </location>
</feature>
<evidence type="ECO:0000256" key="1">
    <source>
        <dbReference type="PROSITE-ProRule" id="PRU00325"/>
    </source>
</evidence>
<dbReference type="AlphaFoldDB" id="A0A8T1TV51"/>